<keyword evidence="3" id="KW-0732">Signal</keyword>
<keyword evidence="4" id="KW-0472">Membrane</keyword>
<evidence type="ECO:0000256" key="1">
    <source>
        <dbReference type="ARBA" id="ARBA00004442"/>
    </source>
</evidence>
<dbReference type="Pfam" id="PF14322">
    <property type="entry name" value="SusD-like_3"/>
    <property type="match status" value="1"/>
</dbReference>
<dbReference type="InterPro" id="IPR033985">
    <property type="entry name" value="SusD-like_N"/>
</dbReference>
<evidence type="ECO:0000259" key="6">
    <source>
        <dbReference type="Pfam" id="PF07980"/>
    </source>
</evidence>
<reference evidence="8 9" key="1">
    <citation type="submission" date="2016-10" db="EMBL/GenBank/DDBJ databases">
        <authorList>
            <person name="de Groot N.N."/>
        </authorList>
    </citation>
    <scope>NUCLEOTIDE SEQUENCE [LARGE SCALE GENOMIC DNA]</scope>
    <source>
        <strain evidence="8 9">MP1X4</strain>
    </source>
</reference>
<accession>A0A1H1SMH7</accession>
<comment type="subcellular location">
    <subcellularLocation>
        <location evidence="1">Cell outer membrane</location>
    </subcellularLocation>
</comment>
<dbReference type="Gene3D" id="1.25.40.390">
    <property type="match status" value="1"/>
</dbReference>
<evidence type="ECO:0000256" key="4">
    <source>
        <dbReference type="ARBA" id="ARBA00023136"/>
    </source>
</evidence>
<keyword evidence="5" id="KW-0998">Cell outer membrane</keyword>
<feature type="domain" description="SusD-like N-terminal" evidence="7">
    <location>
        <begin position="138"/>
        <end position="233"/>
    </location>
</feature>
<protein>
    <submittedName>
        <fullName evidence="8">Starch-binding associating with outer membrane</fullName>
    </submittedName>
</protein>
<dbReference type="GO" id="GO:0009279">
    <property type="term" value="C:cell outer membrane"/>
    <property type="evidence" value="ECO:0007669"/>
    <property type="project" value="UniProtKB-SubCell"/>
</dbReference>
<dbReference type="PROSITE" id="PS51257">
    <property type="entry name" value="PROKAR_LIPOPROTEIN"/>
    <property type="match status" value="1"/>
</dbReference>
<dbReference type="RefSeq" id="WP_091370376.1">
    <property type="nucleotide sequence ID" value="NZ_LT629740.1"/>
</dbReference>
<dbReference type="SUPFAM" id="SSF48452">
    <property type="entry name" value="TPR-like"/>
    <property type="match status" value="1"/>
</dbReference>
<dbReference type="InterPro" id="IPR011990">
    <property type="entry name" value="TPR-like_helical_dom_sf"/>
</dbReference>
<dbReference type="AlphaFoldDB" id="A0A1H1SMH7"/>
<dbReference type="OrthoDB" id="636214at2"/>
<dbReference type="InterPro" id="IPR012944">
    <property type="entry name" value="SusD_RagB_dom"/>
</dbReference>
<dbReference type="Proteomes" id="UP000199679">
    <property type="component" value="Chromosome I"/>
</dbReference>
<dbReference type="EMBL" id="LT629740">
    <property type="protein sequence ID" value="SDS49172.1"/>
    <property type="molecule type" value="Genomic_DNA"/>
</dbReference>
<evidence type="ECO:0000259" key="7">
    <source>
        <dbReference type="Pfam" id="PF14322"/>
    </source>
</evidence>
<feature type="domain" description="RagB/SusD" evidence="6">
    <location>
        <begin position="351"/>
        <end position="471"/>
    </location>
</feature>
<evidence type="ECO:0000256" key="5">
    <source>
        <dbReference type="ARBA" id="ARBA00023237"/>
    </source>
</evidence>
<evidence type="ECO:0000256" key="3">
    <source>
        <dbReference type="ARBA" id="ARBA00022729"/>
    </source>
</evidence>
<dbReference type="STRING" id="652787.SAMN05216490_1249"/>
<dbReference type="Pfam" id="PF07980">
    <property type="entry name" value="SusD_RagB"/>
    <property type="match status" value="1"/>
</dbReference>
<evidence type="ECO:0000256" key="2">
    <source>
        <dbReference type="ARBA" id="ARBA00006275"/>
    </source>
</evidence>
<name>A0A1H1SMH7_MUCMA</name>
<evidence type="ECO:0000313" key="9">
    <source>
        <dbReference type="Proteomes" id="UP000199679"/>
    </source>
</evidence>
<keyword evidence="9" id="KW-1185">Reference proteome</keyword>
<comment type="similarity">
    <text evidence="2">Belongs to the SusD family.</text>
</comment>
<gene>
    <name evidence="8" type="ORF">SAMN05216490_1249</name>
</gene>
<evidence type="ECO:0000313" key="8">
    <source>
        <dbReference type="EMBL" id="SDS49172.1"/>
    </source>
</evidence>
<sequence length="501" mass="55005">MKKILIYILATSFIAISGCKKLDPQLYGSLNAATFPKTVADFTAYTIQAYEPFQAKWGYQDGAAYQPCWFSAQYGQIMEFDYGTDEMNTFTGWGGIFTQFSEADYTPLISLPDANNDHFEKTRFISRLTQIIADITNSSIDQADKDEFIAEARMSRGWNMYYLLQLYGPVPVIINPALLGTSAESNLTRPSRADYLADIVSDLTFAAANLPVAPANYGRFNKALALTVLMRTYMNEKDFTDAIPVGKQIMGMGYSLVNNYASLFTTATEKNSETMWAAICLPGSDGKPVSSGFNPYDFYTYPGDYVGNEVQYAWGYAGNAPFAATWTFYNSFDPADKRRALLIASYTNRSGVTVNQASGLTGPVIAKYPDNDGPSGSFQANDLPQARLADVMLMLAEAENQVNGPTSESIGYVNQVRAAHGGLGGVSAAAITDKASFDAWILKEEGWDLYFEGDRKMELIRHGQYNQALQSVGKTPTNYLEPVSNYNLAAGKGTLTQTPGY</sequence>
<proteinExistence type="inferred from homology"/>
<organism evidence="8 9">
    <name type="scientific">Mucilaginibacter mallensis</name>
    <dbReference type="NCBI Taxonomy" id="652787"/>
    <lineage>
        <taxon>Bacteria</taxon>
        <taxon>Pseudomonadati</taxon>
        <taxon>Bacteroidota</taxon>
        <taxon>Sphingobacteriia</taxon>
        <taxon>Sphingobacteriales</taxon>
        <taxon>Sphingobacteriaceae</taxon>
        <taxon>Mucilaginibacter</taxon>
    </lineage>
</organism>